<feature type="region of interest" description="Disordered" evidence="4">
    <location>
        <begin position="313"/>
        <end position="358"/>
    </location>
</feature>
<dbReference type="PANTHER" id="PTHR16181:SF29">
    <property type="entry name" value="PROTEIN FAM83A-RELATED"/>
    <property type="match status" value="1"/>
</dbReference>
<keyword evidence="6" id="KW-1185">Reference proteome</keyword>
<dbReference type="FunFam" id="3.30.870.10:FF:000004">
    <property type="entry name" value="protein FAM83H isoform X2"/>
    <property type="match status" value="1"/>
</dbReference>
<evidence type="ECO:0000313" key="7">
    <source>
        <dbReference type="RefSeq" id="XP_030046069.1"/>
    </source>
</evidence>
<evidence type="ECO:0000256" key="3">
    <source>
        <dbReference type="ARBA" id="ARBA00022490"/>
    </source>
</evidence>
<dbReference type="GeneID" id="115460435"/>
<name>A0A6P7X788_9AMPH</name>
<keyword evidence="3" id="KW-0963">Cytoplasm</keyword>
<proteinExistence type="inferred from homology"/>
<dbReference type="SUPFAM" id="SSF56024">
    <property type="entry name" value="Phospholipase D/nuclease"/>
    <property type="match status" value="1"/>
</dbReference>
<organism evidence="6 7">
    <name type="scientific">Microcaecilia unicolor</name>
    <dbReference type="NCBI Taxonomy" id="1415580"/>
    <lineage>
        <taxon>Eukaryota</taxon>
        <taxon>Metazoa</taxon>
        <taxon>Chordata</taxon>
        <taxon>Craniata</taxon>
        <taxon>Vertebrata</taxon>
        <taxon>Euteleostomi</taxon>
        <taxon>Amphibia</taxon>
        <taxon>Gymnophiona</taxon>
        <taxon>Siphonopidae</taxon>
        <taxon>Microcaecilia</taxon>
    </lineage>
</organism>
<dbReference type="RefSeq" id="XP_030046069.1">
    <property type="nucleotide sequence ID" value="XM_030190209.1"/>
</dbReference>
<dbReference type="KEGG" id="muo:115460435"/>
<dbReference type="CTD" id="84985"/>
<reference evidence="7" key="1">
    <citation type="submission" date="2025-08" db="UniProtKB">
        <authorList>
            <consortium name="RefSeq"/>
        </authorList>
    </citation>
    <scope>IDENTIFICATION</scope>
</reference>
<feature type="domain" description="Scaffolding anchor of CK1" evidence="5">
    <location>
        <begin position="20"/>
        <end position="291"/>
    </location>
</feature>
<feature type="compositionally biased region" description="Polar residues" evidence="4">
    <location>
        <begin position="313"/>
        <end position="326"/>
    </location>
</feature>
<protein>
    <submittedName>
        <fullName evidence="7">Protein FAM83A</fullName>
    </submittedName>
</protein>
<evidence type="ECO:0000256" key="2">
    <source>
        <dbReference type="ARBA" id="ARBA00006937"/>
    </source>
</evidence>
<dbReference type="GO" id="GO:0019901">
    <property type="term" value="F:protein kinase binding"/>
    <property type="evidence" value="ECO:0007669"/>
    <property type="project" value="TreeGrafter"/>
</dbReference>
<dbReference type="InterPro" id="IPR012461">
    <property type="entry name" value="SACK1"/>
</dbReference>
<dbReference type="InterPro" id="IPR050944">
    <property type="entry name" value="FAM83"/>
</dbReference>
<dbReference type="FunCoup" id="A0A6P7X788">
    <property type="interactions" value="181"/>
</dbReference>
<dbReference type="InParanoid" id="A0A6P7X788"/>
<dbReference type="OrthoDB" id="9905385at2759"/>
<accession>A0A6P7X788</accession>
<comment type="similarity">
    <text evidence="2">Belongs to the FAM83 family.</text>
</comment>
<comment type="subcellular location">
    <subcellularLocation>
        <location evidence="1">Cytoplasm</location>
    </subcellularLocation>
</comment>
<dbReference type="GO" id="GO:0007173">
    <property type="term" value="P:epidermal growth factor receptor signaling pathway"/>
    <property type="evidence" value="ECO:0007669"/>
    <property type="project" value="TreeGrafter"/>
</dbReference>
<dbReference type="Proteomes" id="UP000515156">
    <property type="component" value="Chromosome 1"/>
</dbReference>
<dbReference type="PANTHER" id="PTHR16181">
    <property type="entry name" value="PROTEIN FAM83A-RELATED"/>
    <property type="match status" value="1"/>
</dbReference>
<dbReference type="Gene3D" id="3.30.870.10">
    <property type="entry name" value="Endonuclease Chain A"/>
    <property type="match status" value="1"/>
</dbReference>
<sequence length="433" mass="48971">MNRSGHIGKIKKRLEDAKNRWARLPKLDFSSNESARLATDALLDGGEEAYRRVLGEEGEVEFLSPTESRFILDNCQVPRCAPDAPSQDDNKNSASPRLSTCCDPLKSEGSEPLELPGWQPTEKPYLKDKASATVYFQAEKSNNIRETVRRCIHRTSQVLAVVMDEFTDAEIFCDVLEAAHKRNVFVYLLLDQSKLKLFTEMCDKLQIRDIHLKNISIRSITGEVYCAKSGKKFSGQIQEKFLISDWRLVLSGSYSFTWLSGQVHRNILSKFSGQAVELFEEEFRFLYGLSKTVIDLKSPAPATPVLLRENSTTQSILTDSSNRESANTTSEPFSSSSTNSFSQNNQPPTSPVYSVTSPTSPLQRVNSFHGYSALVSPTSSSNRQTTYFQRQYAVDLPTLYANANIYRSVRNRPEEVLSRMTYNWRFLNKPTVM</sequence>
<evidence type="ECO:0000256" key="1">
    <source>
        <dbReference type="ARBA" id="ARBA00004496"/>
    </source>
</evidence>
<evidence type="ECO:0000259" key="5">
    <source>
        <dbReference type="Pfam" id="PF07894"/>
    </source>
</evidence>
<evidence type="ECO:0000313" key="6">
    <source>
        <dbReference type="Proteomes" id="UP000515156"/>
    </source>
</evidence>
<gene>
    <name evidence="7" type="primary">FAM83A</name>
</gene>
<evidence type="ECO:0000256" key="4">
    <source>
        <dbReference type="SAM" id="MobiDB-lite"/>
    </source>
</evidence>
<feature type="compositionally biased region" description="Low complexity" evidence="4">
    <location>
        <begin position="327"/>
        <end position="358"/>
    </location>
</feature>
<dbReference type="GO" id="GO:0005737">
    <property type="term" value="C:cytoplasm"/>
    <property type="evidence" value="ECO:0007669"/>
    <property type="project" value="UniProtKB-SubCell"/>
</dbReference>
<dbReference type="Pfam" id="PF07894">
    <property type="entry name" value="SACK1"/>
    <property type="match status" value="1"/>
</dbReference>
<dbReference type="AlphaFoldDB" id="A0A6P7X788"/>